<evidence type="ECO:0000256" key="8">
    <source>
        <dbReference type="ARBA" id="ARBA00022741"/>
    </source>
</evidence>
<evidence type="ECO:0000256" key="3">
    <source>
        <dbReference type="ARBA" id="ARBA00010280"/>
    </source>
</evidence>
<dbReference type="InterPro" id="IPR036921">
    <property type="entry name" value="PurM-like_N_sf"/>
</dbReference>
<protein>
    <recommendedName>
        <fullName evidence="5 15">Phosphoribosylformylglycinamidine cyclo-ligase</fullName>
        <ecNumber evidence="4 15">6.3.3.1</ecNumber>
    </recommendedName>
    <alternativeName>
        <fullName evidence="12 15">AIR synthase</fullName>
    </alternativeName>
    <alternativeName>
        <fullName evidence="13 15">AIRS</fullName>
    </alternativeName>
    <alternativeName>
        <fullName evidence="11 15">Phosphoribosyl-aminoimidazole synthetase</fullName>
    </alternativeName>
</protein>
<dbReference type="Gene3D" id="3.30.1330.10">
    <property type="entry name" value="PurM-like, N-terminal domain"/>
    <property type="match status" value="1"/>
</dbReference>
<dbReference type="RefSeq" id="WP_134217978.1">
    <property type="nucleotide sequence ID" value="NZ_QFGA01000003.1"/>
</dbReference>
<dbReference type="GO" id="GO:0006189">
    <property type="term" value="P:'de novo' IMP biosynthetic process"/>
    <property type="evidence" value="ECO:0007669"/>
    <property type="project" value="UniProtKB-UniRule"/>
</dbReference>
<comment type="catalytic activity">
    <reaction evidence="14 15">
        <text>2-formamido-N(1)-(5-O-phospho-beta-D-ribosyl)acetamidine + ATP = 5-amino-1-(5-phospho-beta-D-ribosyl)imidazole + ADP + phosphate + H(+)</text>
        <dbReference type="Rhea" id="RHEA:23032"/>
        <dbReference type="ChEBI" id="CHEBI:15378"/>
        <dbReference type="ChEBI" id="CHEBI:30616"/>
        <dbReference type="ChEBI" id="CHEBI:43474"/>
        <dbReference type="ChEBI" id="CHEBI:137981"/>
        <dbReference type="ChEBI" id="CHEBI:147287"/>
        <dbReference type="ChEBI" id="CHEBI:456216"/>
        <dbReference type="EC" id="6.3.3.1"/>
    </reaction>
</comment>
<dbReference type="Proteomes" id="UP000298324">
    <property type="component" value="Unassembled WGS sequence"/>
</dbReference>
<dbReference type="NCBIfam" id="TIGR00878">
    <property type="entry name" value="purM"/>
    <property type="match status" value="1"/>
</dbReference>
<dbReference type="Gene3D" id="3.90.650.10">
    <property type="entry name" value="PurM-like C-terminal domain"/>
    <property type="match status" value="1"/>
</dbReference>
<dbReference type="GO" id="GO:0004641">
    <property type="term" value="F:phosphoribosylformylglycinamidine cyclo-ligase activity"/>
    <property type="evidence" value="ECO:0007669"/>
    <property type="project" value="UniProtKB-UniRule"/>
</dbReference>
<dbReference type="GO" id="GO:0046084">
    <property type="term" value="P:adenine biosynthetic process"/>
    <property type="evidence" value="ECO:0007669"/>
    <property type="project" value="TreeGrafter"/>
</dbReference>
<keyword evidence="6 15" id="KW-0963">Cytoplasm</keyword>
<dbReference type="GO" id="GO:0005524">
    <property type="term" value="F:ATP binding"/>
    <property type="evidence" value="ECO:0007669"/>
    <property type="project" value="UniProtKB-KW"/>
</dbReference>
<gene>
    <name evidence="15 18" type="primary">purM</name>
    <name evidence="18" type="ORF">Psch_03404</name>
</gene>
<evidence type="ECO:0000256" key="14">
    <source>
        <dbReference type="ARBA" id="ARBA00049057"/>
    </source>
</evidence>
<dbReference type="PANTHER" id="PTHR10520:SF12">
    <property type="entry name" value="TRIFUNCTIONAL PURINE BIOSYNTHETIC PROTEIN ADENOSINE-3"/>
    <property type="match status" value="1"/>
</dbReference>
<comment type="similarity">
    <text evidence="3 15">Belongs to the AIR synthase family.</text>
</comment>
<dbReference type="SUPFAM" id="SSF56042">
    <property type="entry name" value="PurM C-terminal domain-like"/>
    <property type="match status" value="1"/>
</dbReference>
<evidence type="ECO:0000256" key="7">
    <source>
        <dbReference type="ARBA" id="ARBA00022598"/>
    </source>
</evidence>
<dbReference type="GO" id="GO:0005829">
    <property type="term" value="C:cytosol"/>
    <property type="evidence" value="ECO:0007669"/>
    <property type="project" value="TreeGrafter"/>
</dbReference>
<feature type="domain" description="PurM-like C-terminal" evidence="17">
    <location>
        <begin position="179"/>
        <end position="344"/>
    </location>
</feature>
<organism evidence="18 19">
    <name type="scientific">Pelotomaculum schinkii</name>
    <dbReference type="NCBI Taxonomy" id="78350"/>
    <lineage>
        <taxon>Bacteria</taxon>
        <taxon>Bacillati</taxon>
        <taxon>Bacillota</taxon>
        <taxon>Clostridia</taxon>
        <taxon>Eubacteriales</taxon>
        <taxon>Desulfotomaculaceae</taxon>
        <taxon>Pelotomaculum</taxon>
    </lineage>
</organism>
<evidence type="ECO:0000256" key="1">
    <source>
        <dbReference type="ARBA" id="ARBA00004496"/>
    </source>
</evidence>
<evidence type="ECO:0000256" key="6">
    <source>
        <dbReference type="ARBA" id="ARBA00022490"/>
    </source>
</evidence>
<dbReference type="GO" id="GO:0004637">
    <property type="term" value="F:phosphoribosylamine-glycine ligase activity"/>
    <property type="evidence" value="ECO:0007669"/>
    <property type="project" value="TreeGrafter"/>
</dbReference>
<dbReference type="InterPro" id="IPR010918">
    <property type="entry name" value="PurM-like_C_dom"/>
</dbReference>
<keyword evidence="8 15" id="KW-0547">Nucleotide-binding</keyword>
<evidence type="ECO:0000256" key="4">
    <source>
        <dbReference type="ARBA" id="ARBA00013047"/>
    </source>
</evidence>
<accession>A0A4Y7R7C2</accession>
<feature type="domain" description="PurM-like N-terminal" evidence="16">
    <location>
        <begin position="62"/>
        <end position="166"/>
    </location>
</feature>
<evidence type="ECO:0000256" key="12">
    <source>
        <dbReference type="ARBA" id="ARBA00032931"/>
    </source>
</evidence>
<evidence type="ECO:0000256" key="10">
    <source>
        <dbReference type="ARBA" id="ARBA00022840"/>
    </source>
</evidence>
<dbReference type="UniPathway" id="UPA00074">
    <property type="reaction ID" value="UER00129"/>
</dbReference>
<dbReference type="Pfam" id="PF00586">
    <property type="entry name" value="AIRS"/>
    <property type="match status" value="1"/>
</dbReference>
<comment type="caution">
    <text evidence="18">The sequence shown here is derived from an EMBL/GenBank/DDBJ whole genome shotgun (WGS) entry which is preliminary data.</text>
</comment>
<keyword evidence="19" id="KW-1185">Reference proteome</keyword>
<evidence type="ECO:0000259" key="17">
    <source>
        <dbReference type="Pfam" id="PF02769"/>
    </source>
</evidence>
<name>A0A4Y7R7C2_9FIRM</name>
<dbReference type="Pfam" id="PF02769">
    <property type="entry name" value="AIRS_C"/>
    <property type="match status" value="1"/>
</dbReference>
<dbReference type="CDD" id="cd02196">
    <property type="entry name" value="PurM"/>
    <property type="match status" value="1"/>
</dbReference>
<dbReference type="FunFam" id="3.30.1330.10:FF:000001">
    <property type="entry name" value="Phosphoribosylformylglycinamidine cyclo-ligase"/>
    <property type="match status" value="1"/>
</dbReference>
<dbReference type="SUPFAM" id="SSF55326">
    <property type="entry name" value="PurM N-terminal domain-like"/>
    <property type="match status" value="1"/>
</dbReference>
<comment type="subcellular location">
    <subcellularLocation>
        <location evidence="1 15">Cytoplasm</location>
    </subcellularLocation>
</comment>
<keyword evidence="10 15" id="KW-0067">ATP-binding</keyword>
<dbReference type="FunFam" id="3.90.650.10:FF:000011">
    <property type="entry name" value="Phosphoribosylformylglycinamidine cyclo-ligase"/>
    <property type="match status" value="1"/>
</dbReference>
<sequence length="347" mass="36810">MTEKKKGLTYADAGVDIEAGNKAVHLMKDTVRSTFRPEVLADIGGFGGFFALNKDRYREPVLVSGTDGVGTKLRVAMLTGRHDSVGIDAVAMCVNDILAQGAEPLFFLDYLAVGRLSPEQVAAIVGGVAEGCRQAGCALIGGETAEMPGFYGPEEYDIAGFAVGVVERSRIIDGRDIVPGDLVIGLPSSGLHSNGYSLARKVLLEVAGYGVDTYLEQLGRTVGEEMLEPTRIYVKAILPLLDRFKMKGLAHITGGGLTENVPRALPEGTGVEFRLGTWPVPPVFNLIQETGNIAASEMLRTFNMGVGLVAVVARAEAGAVMADLSARGETSYLIGEVVEGKREVTYT</sequence>
<evidence type="ECO:0000256" key="5">
    <source>
        <dbReference type="ARBA" id="ARBA00020367"/>
    </source>
</evidence>
<keyword evidence="9 15" id="KW-0658">Purine biosynthesis</keyword>
<evidence type="ECO:0000313" key="18">
    <source>
        <dbReference type="EMBL" id="TEB04642.1"/>
    </source>
</evidence>
<dbReference type="EMBL" id="QFGA01000003">
    <property type="protein sequence ID" value="TEB04642.1"/>
    <property type="molecule type" value="Genomic_DNA"/>
</dbReference>
<dbReference type="HAMAP" id="MF_00741">
    <property type="entry name" value="AIRS"/>
    <property type="match status" value="1"/>
</dbReference>
<reference evidence="18 19" key="1">
    <citation type="journal article" date="2018" name="Environ. Microbiol.">
        <title>Novel energy conservation strategies and behaviour of Pelotomaculum schinkii driving syntrophic propionate catabolism.</title>
        <authorList>
            <person name="Hidalgo-Ahumada C.A.P."/>
            <person name="Nobu M.K."/>
            <person name="Narihiro T."/>
            <person name="Tamaki H."/>
            <person name="Liu W.T."/>
            <person name="Kamagata Y."/>
            <person name="Stams A.J.M."/>
            <person name="Imachi H."/>
            <person name="Sousa D.Z."/>
        </authorList>
    </citation>
    <scope>NUCLEOTIDE SEQUENCE [LARGE SCALE GENOMIC DNA]</scope>
    <source>
        <strain evidence="18 19">HH</strain>
    </source>
</reference>
<evidence type="ECO:0000259" key="16">
    <source>
        <dbReference type="Pfam" id="PF00586"/>
    </source>
</evidence>
<evidence type="ECO:0000313" key="19">
    <source>
        <dbReference type="Proteomes" id="UP000298324"/>
    </source>
</evidence>
<dbReference type="PANTHER" id="PTHR10520">
    <property type="entry name" value="TRIFUNCTIONAL PURINE BIOSYNTHETIC PROTEIN ADENOSINE-3-RELATED"/>
    <property type="match status" value="1"/>
</dbReference>
<keyword evidence="7 15" id="KW-0436">Ligase</keyword>
<dbReference type="EC" id="6.3.3.1" evidence="4 15"/>
<proteinExistence type="inferred from homology"/>
<comment type="pathway">
    <text evidence="2 15">Purine metabolism; IMP biosynthesis via de novo pathway; 5-amino-1-(5-phospho-D-ribosyl)imidazole from N(2)-formyl-N(1)-(5-phospho-D-ribosyl)glycinamide: step 2/2.</text>
</comment>
<evidence type="ECO:0000256" key="9">
    <source>
        <dbReference type="ARBA" id="ARBA00022755"/>
    </source>
</evidence>
<dbReference type="InterPro" id="IPR004733">
    <property type="entry name" value="PurM_cligase"/>
</dbReference>
<dbReference type="InterPro" id="IPR036676">
    <property type="entry name" value="PurM-like_C_sf"/>
</dbReference>
<dbReference type="AlphaFoldDB" id="A0A4Y7R7C2"/>
<dbReference type="InterPro" id="IPR016188">
    <property type="entry name" value="PurM-like_N"/>
</dbReference>
<evidence type="ECO:0000256" key="11">
    <source>
        <dbReference type="ARBA" id="ARBA00031908"/>
    </source>
</evidence>
<evidence type="ECO:0000256" key="2">
    <source>
        <dbReference type="ARBA" id="ARBA00004686"/>
    </source>
</evidence>
<evidence type="ECO:0000256" key="13">
    <source>
        <dbReference type="ARBA" id="ARBA00033093"/>
    </source>
</evidence>
<evidence type="ECO:0000256" key="15">
    <source>
        <dbReference type="HAMAP-Rule" id="MF_00741"/>
    </source>
</evidence>